<evidence type="ECO:0000256" key="3">
    <source>
        <dbReference type="ARBA" id="ARBA00022630"/>
    </source>
</evidence>
<dbReference type="PANTHER" id="PTHR11985">
    <property type="entry name" value="GLYCEROL-3-PHOSPHATE DEHYDROGENASE"/>
    <property type="match status" value="1"/>
</dbReference>
<protein>
    <submittedName>
        <fullName evidence="9">Glycerol-3-phosphate dehydrogenase/oxidase</fullName>
    </submittedName>
</protein>
<evidence type="ECO:0000256" key="6">
    <source>
        <dbReference type="ARBA" id="ARBA00023002"/>
    </source>
</evidence>
<dbReference type="GO" id="GO:0004368">
    <property type="term" value="F:glycerol-3-phosphate dehydrogenase (quinone) activity"/>
    <property type="evidence" value="ECO:0007669"/>
    <property type="project" value="InterPro"/>
</dbReference>
<dbReference type="InterPro" id="IPR000447">
    <property type="entry name" value="G3P_DH_FAD-dep"/>
</dbReference>
<name>A0A8J6NS78_9BACT</name>
<evidence type="ECO:0000256" key="2">
    <source>
        <dbReference type="ARBA" id="ARBA00007330"/>
    </source>
</evidence>
<dbReference type="SUPFAM" id="SSF51905">
    <property type="entry name" value="FAD/NAD(P)-binding domain"/>
    <property type="match status" value="1"/>
</dbReference>
<accession>A0A8J6NS78</accession>
<dbReference type="EMBL" id="JACNIG010000098">
    <property type="protein sequence ID" value="MBC8430978.1"/>
    <property type="molecule type" value="Genomic_DNA"/>
</dbReference>
<dbReference type="Proteomes" id="UP000605201">
    <property type="component" value="Unassembled WGS sequence"/>
</dbReference>
<evidence type="ECO:0000313" key="10">
    <source>
        <dbReference type="Proteomes" id="UP000605201"/>
    </source>
</evidence>
<evidence type="ECO:0000256" key="5">
    <source>
        <dbReference type="ARBA" id="ARBA00022827"/>
    </source>
</evidence>
<evidence type="ECO:0000259" key="8">
    <source>
        <dbReference type="Pfam" id="PF16901"/>
    </source>
</evidence>
<keyword evidence="6" id="KW-0560">Oxidoreductase</keyword>
<dbReference type="GO" id="GO:0046168">
    <property type="term" value="P:glycerol-3-phosphate catabolic process"/>
    <property type="evidence" value="ECO:0007669"/>
    <property type="project" value="TreeGrafter"/>
</dbReference>
<organism evidence="9 10">
    <name type="scientific">Candidatus Desulfatibia vada</name>
    <dbReference type="NCBI Taxonomy" id="2841696"/>
    <lineage>
        <taxon>Bacteria</taxon>
        <taxon>Pseudomonadati</taxon>
        <taxon>Thermodesulfobacteriota</taxon>
        <taxon>Desulfobacteria</taxon>
        <taxon>Desulfobacterales</taxon>
        <taxon>Desulfobacterales incertae sedis</taxon>
        <taxon>Candidatus Desulfatibia</taxon>
    </lineage>
</organism>
<dbReference type="PRINTS" id="PR01001">
    <property type="entry name" value="FADG3PDH"/>
</dbReference>
<dbReference type="InterPro" id="IPR006076">
    <property type="entry name" value="FAD-dep_OxRdtase"/>
</dbReference>
<reference evidence="9 10" key="1">
    <citation type="submission" date="2020-08" db="EMBL/GenBank/DDBJ databases">
        <title>Bridging the membrane lipid divide: bacteria of the FCB group superphylum have the potential to synthesize archaeal ether lipids.</title>
        <authorList>
            <person name="Villanueva L."/>
            <person name="Von Meijenfeldt F.A.B."/>
            <person name="Westbye A.B."/>
            <person name="Yadav S."/>
            <person name="Hopmans E.C."/>
            <person name="Dutilh B.E."/>
            <person name="Sinninghe Damste J.S."/>
        </authorList>
    </citation>
    <scope>NUCLEOTIDE SEQUENCE [LARGE SCALE GENOMIC DNA]</scope>
    <source>
        <strain evidence="9">NIOZ-UU17</strain>
    </source>
</reference>
<dbReference type="InterPro" id="IPR031656">
    <property type="entry name" value="DAO_C"/>
</dbReference>
<dbReference type="GO" id="GO:0006071">
    <property type="term" value="P:glycerol metabolic process"/>
    <property type="evidence" value="ECO:0007669"/>
    <property type="project" value="UniProtKB-KW"/>
</dbReference>
<dbReference type="AlphaFoldDB" id="A0A8J6NS78"/>
<feature type="domain" description="FAD dependent oxidoreductase" evidence="7">
    <location>
        <begin position="11"/>
        <end position="359"/>
    </location>
</feature>
<dbReference type="Gene3D" id="3.50.50.60">
    <property type="entry name" value="FAD/NAD(P)-binding domain"/>
    <property type="match status" value="1"/>
</dbReference>
<dbReference type="Gene3D" id="1.10.8.870">
    <property type="entry name" value="Alpha-glycerophosphate oxidase, cap domain"/>
    <property type="match status" value="1"/>
</dbReference>
<evidence type="ECO:0000313" key="9">
    <source>
        <dbReference type="EMBL" id="MBC8430978.1"/>
    </source>
</evidence>
<evidence type="ECO:0000256" key="4">
    <source>
        <dbReference type="ARBA" id="ARBA00022798"/>
    </source>
</evidence>
<dbReference type="PANTHER" id="PTHR11985:SF35">
    <property type="entry name" value="ANAEROBIC GLYCEROL-3-PHOSPHATE DEHYDROGENASE SUBUNIT A"/>
    <property type="match status" value="1"/>
</dbReference>
<dbReference type="InterPro" id="IPR036188">
    <property type="entry name" value="FAD/NAD-bd_sf"/>
</dbReference>
<sequence>MNFETLPEEWDLIVVGGGITGAGILREAARMNLRVLLLEQKDFAWGTSSRSTKLVHGGLRYLKEGRFLLTRDAVKERERLLKDAPGLVKQLEFLVPIYKDRGPGRWVLEAGLSIYDLIAHKRQHRFYPPAEFIKLLPHIDQKGLSGGFSFYDAQVDDARLVLRLINEAVQFGGRALNYTTVTKIIRNSTGEVIGIEAEDTETRKVQTLVTGAVINATGVWAEMLHPSPDPKLHLRPLRGSHLIFPYDVLPIDYAVSFIHPVDSRAVFAIPWEGIVLVGTTDLDHGDDLSLEPAVSKEEVLYLLEGLRALFPAFDILPKNIQATFAGVRPILSEGKLAPSEESREHVVWKDKGLVTITGGKLTTFRKLALDALNAAKPFFPPVKFNDPNDPVVLPASPTLEKPDNLSSDIWQNLVGRYGQSAEELVRTAAPEDLAVIPGTQTLWAELPFAAKHEQVRHLSDLLLRRVRIGLLTPRGGKAYFRRIQELCEPVLPWGRRQWKQEIKMYVDQWKYAYSLPEKTIDEICAQQQSLILKFIELLMFYYRKLFPA</sequence>
<gene>
    <name evidence="9" type="ORF">H8D96_03565</name>
</gene>
<dbReference type="Gene3D" id="3.30.9.10">
    <property type="entry name" value="D-Amino Acid Oxidase, subunit A, domain 2"/>
    <property type="match status" value="1"/>
</dbReference>
<dbReference type="Pfam" id="PF01266">
    <property type="entry name" value="DAO"/>
    <property type="match status" value="1"/>
</dbReference>
<keyword evidence="5" id="KW-0274">FAD</keyword>
<dbReference type="Pfam" id="PF16901">
    <property type="entry name" value="DAO_C"/>
    <property type="match status" value="1"/>
</dbReference>
<comment type="cofactor">
    <cofactor evidence="1">
        <name>FAD</name>
        <dbReference type="ChEBI" id="CHEBI:57692"/>
    </cofactor>
</comment>
<proteinExistence type="inferred from homology"/>
<evidence type="ECO:0000256" key="1">
    <source>
        <dbReference type="ARBA" id="ARBA00001974"/>
    </source>
</evidence>
<keyword evidence="4" id="KW-0319">Glycerol metabolism</keyword>
<keyword evidence="3" id="KW-0285">Flavoprotein</keyword>
<comment type="caution">
    <text evidence="9">The sequence shown here is derived from an EMBL/GenBank/DDBJ whole genome shotgun (WGS) entry which is preliminary data.</text>
</comment>
<feature type="domain" description="Alpha-glycerophosphate oxidase C-terminal" evidence="8">
    <location>
        <begin position="404"/>
        <end position="496"/>
    </location>
</feature>
<comment type="similarity">
    <text evidence="2">Belongs to the FAD-dependent glycerol-3-phosphate dehydrogenase family.</text>
</comment>
<evidence type="ECO:0000259" key="7">
    <source>
        <dbReference type="Pfam" id="PF01266"/>
    </source>
</evidence>
<dbReference type="InterPro" id="IPR038299">
    <property type="entry name" value="DAO_C_sf"/>
</dbReference>